<proteinExistence type="predicted"/>
<evidence type="ECO:0000313" key="1">
    <source>
        <dbReference type="EMBL" id="GIM90890.1"/>
    </source>
</evidence>
<sequence length="409" mass="45146">MAIMMAWIARHHRPVCHDQLMSTLRLIWVQPAMGFPDRPWAEHPDEDAFARSANSVFELYSEAVRPAKIQNRHSELRIVAWHDIERDDALVTVHPELTEGFEMGVASLPPGIAELTPQARAELVLEVVHAAATRLGRDRGWDQAALDAARAHALAAGLHYRWTGPTRTSPDRRHVAEPTYAIYPDGYGRVVVHIRRRADRSVVAVSPLAATGGFTRAFDCELRWRSKTVVEFMATSGLAIDRTGATVRGPDRPGRIRVDLDDPGTFGDPAGLPPVEYDSEAATVPRVEVRTPADLGPRIEFIGGGGMDEVPRAYSDPIHHLLGRLEGPEWQAWWSDAAHPVLQIDYDFYANTAGISVRRAGNDLRATLRRPAATLVSAPDLVELAHADVAALLTTVRRRTGLGEHPPLR</sequence>
<dbReference type="AlphaFoldDB" id="A0A919W3U4"/>
<reference evidence="1 2" key="1">
    <citation type="submission" date="2021-03" db="EMBL/GenBank/DDBJ databases">
        <title>Whole genome shotgun sequence of Actinoplanes toevensis NBRC 105298.</title>
        <authorList>
            <person name="Komaki H."/>
            <person name="Tamura T."/>
        </authorList>
    </citation>
    <scope>NUCLEOTIDE SEQUENCE [LARGE SCALE GENOMIC DNA]</scope>
    <source>
        <strain evidence="1 2">NBRC 105298</strain>
    </source>
</reference>
<dbReference type="Proteomes" id="UP000677082">
    <property type="component" value="Unassembled WGS sequence"/>
</dbReference>
<dbReference type="EMBL" id="BOQN01000038">
    <property type="protein sequence ID" value="GIM90890.1"/>
    <property type="molecule type" value="Genomic_DNA"/>
</dbReference>
<evidence type="ECO:0000313" key="2">
    <source>
        <dbReference type="Proteomes" id="UP000677082"/>
    </source>
</evidence>
<gene>
    <name evidence="1" type="ORF">Ato02nite_026830</name>
</gene>
<comment type="caution">
    <text evidence="1">The sequence shown here is derived from an EMBL/GenBank/DDBJ whole genome shotgun (WGS) entry which is preliminary data.</text>
</comment>
<protein>
    <submittedName>
        <fullName evidence="1">Uncharacterized protein</fullName>
    </submittedName>
</protein>
<organism evidence="1 2">
    <name type="scientific">Paractinoplanes toevensis</name>
    <dbReference type="NCBI Taxonomy" id="571911"/>
    <lineage>
        <taxon>Bacteria</taxon>
        <taxon>Bacillati</taxon>
        <taxon>Actinomycetota</taxon>
        <taxon>Actinomycetes</taxon>
        <taxon>Micromonosporales</taxon>
        <taxon>Micromonosporaceae</taxon>
        <taxon>Paractinoplanes</taxon>
    </lineage>
</organism>
<keyword evidence="2" id="KW-1185">Reference proteome</keyword>
<name>A0A919W3U4_9ACTN</name>
<accession>A0A919W3U4</accession>